<name>A0AA35R4W8_GEOBA</name>
<keyword evidence="3" id="KW-1185">Reference proteome</keyword>
<dbReference type="Proteomes" id="UP001174909">
    <property type="component" value="Unassembled WGS sequence"/>
</dbReference>
<protein>
    <submittedName>
        <fullName evidence="2">Uncharacterized protein</fullName>
    </submittedName>
</protein>
<evidence type="ECO:0000313" key="3">
    <source>
        <dbReference type="Proteomes" id="UP001174909"/>
    </source>
</evidence>
<reference evidence="2" key="1">
    <citation type="submission" date="2023-03" db="EMBL/GenBank/DDBJ databases">
        <authorList>
            <person name="Steffen K."/>
            <person name="Cardenas P."/>
        </authorList>
    </citation>
    <scope>NUCLEOTIDE SEQUENCE</scope>
</reference>
<evidence type="ECO:0000256" key="1">
    <source>
        <dbReference type="SAM" id="MobiDB-lite"/>
    </source>
</evidence>
<organism evidence="2 3">
    <name type="scientific">Geodia barretti</name>
    <name type="common">Barrett's horny sponge</name>
    <dbReference type="NCBI Taxonomy" id="519541"/>
    <lineage>
        <taxon>Eukaryota</taxon>
        <taxon>Metazoa</taxon>
        <taxon>Porifera</taxon>
        <taxon>Demospongiae</taxon>
        <taxon>Heteroscleromorpha</taxon>
        <taxon>Tetractinellida</taxon>
        <taxon>Astrophorina</taxon>
        <taxon>Geodiidae</taxon>
        <taxon>Geodia</taxon>
    </lineage>
</organism>
<feature type="region of interest" description="Disordered" evidence="1">
    <location>
        <begin position="1"/>
        <end position="21"/>
    </location>
</feature>
<gene>
    <name evidence="2" type="ORF">GBAR_LOCUS3918</name>
</gene>
<proteinExistence type="predicted"/>
<dbReference type="EMBL" id="CASHTH010000561">
    <property type="protein sequence ID" value="CAI8004435.1"/>
    <property type="molecule type" value="Genomic_DNA"/>
</dbReference>
<comment type="caution">
    <text evidence="2">The sequence shown here is derived from an EMBL/GenBank/DDBJ whole genome shotgun (WGS) entry which is preliminary data.</text>
</comment>
<feature type="non-terminal residue" evidence="2">
    <location>
        <position position="1"/>
    </location>
</feature>
<evidence type="ECO:0000313" key="2">
    <source>
        <dbReference type="EMBL" id="CAI8004435.1"/>
    </source>
</evidence>
<dbReference type="AlphaFoldDB" id="A0AA35R4W8"/>
<accession>A0AA35R4W8</accession>
<sequence length="70" mass="7664">MAWATSLDSTVELREPSKQSTPHTFCLSVVYLWSWWCGRGVGAAAGELSPSSFRRPSRFLISVPPSSPPP</sequence>